<evidence type="ECO:0000313" key="2">
    <source>
        <dbReference type="Proteomes" id="UP000029492"/>
    </source>
</evidence>
<dbReference type="Proteomes" id="UP000029492">
    <property type="component" value="Chromosome"/>
</dbReference>
<proteinExistence type="predicted"/>
<keyword evidence="2" id="KW-1185">Reference proteome</keyword>
<protein>
    <submittedName>
        <fullName evidence="1">Protein of unassigned function</fullName>
    </submittedName>
</protein>
<sequence length="73" mass="8048">MCEPGPADAVDHVHLDEAEAIALAYFQAAPRDGWSALVALAADALTERDDLEDRLWRRGQQISRGYVRGRVNA</sequence>
<organism evidence="1 2">
    <name type="scientific">Methylobacterium oryzae CBMB20</name>
    <dbReference type="NCBI Taxonomy" id="693986"/>
    <lineage>
        <taxon>Bacteria</taxon>
        <taxon>Pseudomonadati</taxon>
        <taxon>Pseudomonadota</taxon>
        <taxon>Alphaproteobacteria</taxon>
        <taxon>Hyphomicrobiales</taxon>
        <taxon>Methylobacteriaceae</taxon>
        <taxon>Methylobacterium</taxon>
    </lineage>
</organism>
<accession>A0A089NLD6</accession>
<reference evidence="1 2" key="1">
    <citation type="journal article" date="2014" name="PLoS ONE">
        <title>Genome Information of Methylobacterium oryzae, a Plant-Probiotic Methylotroph in the Phyllosphere.</title>
        <authorList>
            <person name="Kwak M.J."/>
            <person name="Jeong H."/>
            <person name="Madhaiyan M."/>
            <person name="Lee Y."/>
            <person name="Sa T.M."/>
            <person name="Oh T.K."/>
            <person name="Kim J.F."/>
        </authorList>
    </citation>
    <scope>NUCLEOTIDE SEQUENCE [LARGE SCALE GENOMIC DNA]</scope>
    <source>
        <strain evidence="1 2">CBMB20</strain>
    </source>
</reference>
<dbReference type="KEGG" id="mor:MOC_0951"/>
<name>A0A089NLD6_9HYPH</name>
<dbReference type="HOGENOM" id="CLU_192205_0_0_5"/>
<gene>
    <name evidence="1" type="ORF">MOC_0951</name>
</gene>
<dbReference type="EMBL" id="CP003811">
    <property type="protein sequence ID" value="AIQ88706.1"/>
    <property type="molecule type" value="Genomic_DNA"/>
</dbReference>
<evidence type="ECO:0000313" key="1">
    <source>
        <dbReference type="EMBL" id="AIQ88706.1"/>
    </source>
</evidence>
<dbReference type="AlphaFoldDB" id="A0A089NLD6"/>
<dbReference type="STRING" id="693986.MOC_0951"/>